<dbReference type="Proteomes" id="UP000829291">
    <property type="component" value="Chromosome 3"/>
</dbReference>
<evidence type="ECO:0000313" key="3">
    <source>
        <dbReference type="Proteomes" id="UP000829291"/>
    </source>
</evidence>
<organism evidence="3 4">
    <name type="scientific">Neodiprion lecontei</name>
    <name type="common">Redheaded pine sawfly</name>
    <dbReference type="NCBI Taxonomy" id="441921"/>
    <lineage>
        <taxon>Eukaryota</taxon>
        <taxon>Metazoa</taxon>
        <taxon>Ecdysozoa</taxon>
        <taxon>Arthropoda</taxon>
        <taxon>Hexapoda</taxon>
        <taxon>Insecta</taxon>
        <taxon>Pterygota</taxon>
        <taxon>Neoptera</taxon>
        <taxon>Endopterygota</taxon>
        <taxon>Hymenoptera</taxon>
        <taxon>Tenthredinoidea</taxon>
        <taxon>Diprionidae</taxon>
        <taxon>Diprioninae</taxon>
        <taxon>Neodiprion</taxon>
    </lineage>
</organism>
<dbReference type="SUPFAM" id="SSF53335">
    <property type="entry name" value="S-adenosyl-L-methionine-dependent methyltransferases"/>
    <property type="match status" value="1"/>
</dbReference>
<sequence length="346" mass="39377">MLDVNRTLVYSGTLMQASRRTSSAHQKRLKQIGTGLVHLAWRQKYVIIATILFLIGLYVIVSKTSVTEPLPNYADDFFIATIGQQVEKSNYNNKSISMFDPGLLEEMRKKWIVNRYNASLPYNLDNPEVIDPSMGQAAKINEVFKNMTNGFFIECGAYDGETRSNTLFFERYLNWTGILIEADPINYHKLQQKNRKAYLSNTCLSTKKYPMLGTFLMADNIGRLHTEHGTDEEGLENTPDVAHHGEHIKIQCLPLASYVAALDFKRVDYFSLDIEGQELEVLETIPFDKIDIKTLSVEYIHGDNSLELMSSMMAKRGYDVIGLVTHKNNLANDLIFAKKGFKESLH</sequence>
<evidence type="ECO:0000256" key="1">
    <source>
        <dbReference type="SAM" id="Phobius"/>
    </source>
</evidence>
<dbReference type="RefSeq" id="XP_046589662.1">
    <property type="nucleotide sequence ID" value="XM_046733706.1"/>
</dbReference>
<reference evidence="4" key="1">
    <citation type="submission" date="2025-08" db="UniProtKB">
        <authorList>
            <consortium name="RefSeq"/>
        </authorList>
    </citation>
    <scope>IDENTIFICATION</scope>
    <source>
        <tissue evidence="4">Thorax and Abdomen</tissue>
    </source>
</reference>
<dbReference type="InterPro" id="IPR053202">
    <property type="entry name" value="EGF_Rcpt_Signaling_Reg"/>
</dbReference>
<keyword evidence="1" id="KW-0472">Membrane</keyword>
<name>A0ABM3FNR3_NEOLC</name>
<keyword evidence="1" id="KW-0812">Transmembrane</keyword>
<dbReference type="InterPro" id="IPR029063">
    <property type="entry name" value="SAM-dependent_MTases_sf"/>
</dbReference>
<dbReference type="Gene3D" id="3.40.50.150">
    <property type="entry name" value="Vaccinia Virus protein VP39"/>
    <property type="match status" value="1"/>
</dbReference>
<keyword evidence="1" id="KW-1133">Transmembrane helix</keyword>
<protein>
    <submittedName>
        <fullName evidence="4">Uncharacterized protein LOC107226285 isoform X1</fullName>
    </submittedName>
</protein>
<feature type="transmembrane region" description="Helical" evidence="1">
    <location>
        <begin position="45"/>
        <end position="61"/>
    </location>
</feature>
<proteinExistence type="predicted"/>
<dbReference type="InterPro" id="IPR006342">
    <property type="entry name" value="FkbM_mtfrase"/>
</dbReference>
<keyword evidence="3" id="KW-1185">Reference proteome</keyword>
<dbReference type="PANTHER" id="PTHR34009:SF2">
    <property type="entry name" value="PROTEIN STAR"/>
    <property type="match status" value="1"/>
</dbReference>
<dbReference type="PANTHER" id="PTHR34009">
    <property type="entry name" value="PROTEIN STAR"/>
    <property type="match status" value="1"/>
</dbReference>
<dbReference type="GeneID" id="107226285"/>
<feature type="domain" description="Methyltransferase FkbM" evidence="2">
    <location>
        <begin position="154"/>
        <end position="319"/>
    </location>
</feature>
<dbReference type="Pfam" id="PF05050">
    <property type="entry name" value="Methyltransf_21"/>
    <property type="match status" value="1"/>
</dbReference>
<evidence type="ECO:0000259" key="2">
    <source>
        <dbReference type="Pfam" id="PF05050"/>
    </source>
</evidence>
<accession>A0ABM3FNR3</accession>
<gene>
    <name evidence="4" type="primary">LOC107226285</name>
</gene>
<evidence type="ECO:0000313" key="4">
    <source>
        <dbReference type="RefSeq" id="XP_046589662.1"/>
    </source>
</evidence>